<gene>
    <name evidence="1" type="ordered locus">Metfor_1371</name>
</gene>
<dbReference type="Proteomes" id="UP000010824">
    <property type="component" value="Chromosome"/>
</dbReference>
<reference evidence="1 2" key="2">
    <citation type="journal article" date="2014" name="Genome Announc.">
        <title>Complete Genome Sequence of Methanoregula formicica SMSPT, a Mesophilic Hydrogenotrophic Methanogen Isolated from a Methanogenic Upflow Anaerobic Sludge Blanket Reactor.</title>
        <authorList>
            <person name="Yamamoto K."/>
            <person name="Tamaki H."/>
            <person name="Cadillo-Quiroz H."/>
            <person name="Imachi H."/>
            <person name="Kyrpides N."/>
            <person name="Woyke T."/>
            <person name="Goodwin L."/>
            <person name="Zinder S.H."/>
            <person name="Kamagata Y."/>
            <person name="Liu W.T."/>
        </authorList>
    </citation>
    <scope>NUCLEOTIDE SEQUENCE [LARGE SCALE GENOMIC DNA]</scope>
    <source>
        <strain evidence="2">DSM 22288 / NBRC 105244 / SMSP</strain>
    </source>
</reference>
<organism evidence="1 2">
    <name type="scientific">Methanoregula formicica (strain DSM 22288 / NBRC 105244 / SMSP)</name>
    <dbReference type="NCBI Taxonomy" id="593750"/>
    <lineage>
        <taxon>Archaea</taxon>
        <taxon>Methanobacteriati</taxon>
        <taxon>Methanobacteriota</taxon>
        <taxon>Stenosarchaea group</taxon>
        <taxon>Methanomicrobia</taxon>
        <taxon>Methanomicrobiales</taxon>
        <taxon>Methanoregulaceae</taxon>
        <taxon>Methanoregula</taxon>
    </lineage>
</organism>
<dbReference type="AlphaFoldDB" id="L0HEG0"/>
<dbReference type="EMBL" id="CP003167">
    <property type="protein sequence ID" value="AGB02410.1"/>
    <property type="molecule type" value="Genomic_DNA"/>
</dbReference>
<evidence type="ECO:0000313" key="2">
    <source>
        <dbReference type="Proteomes" id="UP000010824"/>
    </source>
</evidence>
<reference evidence="2" key="1">
    <citation type="submission" date="2011-12" db="EMBL/GenBank/DDBJ databases">
        <title>Complete sequence of Methanoregula formicicum SMSP.</title>
        <authorList>
            <person name="Lucas S."/>
            <person name="Han J."/>
            <person name="Lapidus A."/>
            <person name="Cheng J.-F."/>
            <person name="Goodwin L."/>
            <person name="Pitluck S."/>
            <person name="Peters L."/>
            <person name="Ovchinnikova G."/>
            <person name="Teshima H."/>
            <person name="Detter J.C."/>
            <person name="Han C."/>
            <person name="Tapia R."/>
            <person name="Land M."/>
            <person name="Hauser L."/>
            <person name="Kyrpides N."/>
            <person name="Ivanova N."/>
            <person name="Pagani I."/>
            <person name="Imachi H."/>
            <person name="Tamaki H."/>
            <person name="Sekiguchi Y."/>
            <person name="Kamagata Y."/>
            <person name="Cadillo-Quiroz H."/>
            <person name="Zinder S."/>
            <person name="Liu W.-T."/>
            <person name="Woyke T."/>
        </authorList>
    </citation>
    <scope>NUCLEOTIDE SEQUENCE [LARGE SCALE GENOMIC DNA]</scope>
    <source>
        <strain evidence="2">DSM 22288 / NBRC 105244 / SMSP</strain>
    </source>
</reference>
<dbReference type="InParanoid" id="L0HEG0"/>
<evidence type="ECO:0000313" key="1">
    <source>
        <dbReference type="EMBL" id="AGB02410.1"/>
    </source>
</evidence>
<protein>
    <submittedName>
        <fullName evidence="1">Uncharacterized protein</fullName>
    </submittedName>
</protein>
<name>L0HEG0_METFS</name>
<keyword evidence="2" id="KW-1185">Reference proteome</keyword>
<dbReference type="KEGG" id="mfo:Metfor_1371"/>
<accession>L0HEG0</accession>
<sequence length="201" mass="21844" precursor="true">MYLYFNVLLIIVVSEILTKKVSVMLQQETSETIGGPVPRLEAQGTGSAISVSPSAQKIVIIGSPFVRTGSIAMAGQALRIRYSAFDKTHEAIIETRDLERLVRDRFAPPAPVKQIRQGIDGTQVTDKIGYACRTVSGKALKIQTSTSDGDMVVSWTTLLQVVNQKIRSAHISRIKNNQPEAPRPAQVSVGRNIRAGLATGF</sequence>
<proteinExistence type="predicted"/>
<dbReference type="HOGENOM" id="CLU_1357908_0_0_2"/>